<feature type="transmembrane region" description="Helical" evidence="7">
    <location>
        <begin position="31"/>
        <end position="57"/>
    </location>
</feature>
<dbReference type="InterPro" id="IPR001594">
    <property type="entry name" value="Palmitoyltrfase_DHHC"/>
</dbReference>
<dbReference type="OrthoDB" id="331948at2759"/>
<dbReference type="Proteomes" id="UP001107558">
    <property type="component" value="Chromosome 2"/>
</dbReference>
<comment type="domain">
    <text evidence="7">The DHHC domain is required for palmitoyltransferase activity.</text>
</comment>
<reference evidence="9" key="1">
    <citation type="submission" date="2021-03" db="EMBL/GenBank/DDBJ databases">
        <title>Chromosome level genome of the anhydrobiotic midge Polypedilum vanderplanki.</title>
        <authorList>
            <person name="Yoshida Y."/>
            <person name="Kikawada T."/>
            <person name="Gusev O."/>
        </authorList>
    </citation>
    <scope>NUCLEOTIDE SEQUENCE</scope>
    <source>
        <strain evidence="9">NIAS01</strain>
        <tissue evidence="9">Whole body or cell culture</tissue>
    </source>
</reference>
<keyword evidence="2 7" id="KW-0808">Transferase</keyword>
<comment type="caution">
    <text evidence="9">The sequence shown here is derived from an EMBL/GenBank/DDBJ whole genome shotgun (WGS) entry which is preliminary data.</text>
</comment>
<dbReference type="AlphaFoldDB" id="A0A9J6C6G2"/>
<dbReference type="EMBL" id="JADBJN010000002">
    <property type="protein sequence ID" value="KAG5677618.1"/>
    <property type="molecule type" value="Genomic_DNA"/>
</dbReference>
<comment type="subcellular location">
    <subcellularLocation>
        <location evidence="1">Membrane</location>
        <topology evidence="1">Multi-pass membrane protein</topology>
    </subcellularLocation>
</comment>
<evidence type="ECO:0000256" key="7">
    <source>
        <dbReference type="RuleBase" id="RU079119"/>
    </source>
</evidence>
<keyword evidence="3 7" id="KW-0812">Transmembrane</keyword>
<protein>
    <recommendedName>
        <fullName evidence="7">Palmitoyltransferase</fullName>
        <ecNumber evidence="7">2.3.1.225</ecNumber>
    </recommendedName>
</protein>
<evidence type="ECO:0000256" key="6">
    <source>
        <dbReference type="ARBA" id="ARBA00023315"/>
    </source>
</evidence>
<evidence type="ECO:0000256" key="1">
    <source>
        <dbReference type="ARBA" id="ARBA00004141"/>
    </source>
</evidence>
<dbReference type="EC" id="2.3.1.225" evidence="7"/>
<feature type="transmembrane region" description="Helical" evidence="7">
    <location>
        <begin position="144"/>
        <end position="164"/>
    </location>
</feature>
<evidence type="ECO:0000313" key="10">
    <source>
        <dbReference type="Proteomes" id="UP001107558"/>
    </source>
</evidence>
<keyword evidence="4 7" id="KW-1133">Transmembrane helix</keyword>
<evidence type="ECO:0000259" key="8">
    <source>
        <dbReference type="Pfam" id="PF01529"/>
    </source>
</evidence>
<accession>A0A9J6C6G2</accession>
<name>A0A9J6C6G2_POLVA</name>
<dbReference type="Pfam" id="PF01529">
    <property type="entry name" value="DHHC"/>
    <property type="match status" value="1"/>
</dbReference>
<feature type="domain" description="Palmitoyltransferase DHHC" evidence="8">
    <location>
        <begin position="92"/>
        <end position="219"/>
    </location>
</feature>
<gene>
    <name evidence="9" type="ORF">PVAND_007360</name>
</gene>
<organism evidence="9 10">
    <name type="scientific">Polypedilum vanderplanki</name>
    <name type="common">Sleeping chironomid midge</name>
    <dbReference type="NCBI Taxonomy" id="319348"/>
    <lineage>
        <taxon>Eukaryota</taxon>
        <taxon>Metazoa</taxon>
        <taxon>Ecdysozoa</taxon>
        <taxon>Arthropoda</taxon>
        <taxon>Hexapoda</taxon>
        <taxon>Insecta</taxon>
        <taxon>Pterygota</taxon>
        <taxon>Neoptera</taxon>
        <taxon>Endopterygota</taxon>
        <taxon>Diptera</taxon>
        <taxon>Nematocera</taxon>
        <taxon>Chironomoidea</taxon>
        <taxon>Chironomidae</taxon>
        <taxon>Chironominae</taxon>
        <taxon>Polypedilum</taxon>
        <taxon>Polypedilum</taxon>
    </lineage>
</organism>
<dbReference type="PROSITE" id="PS50216">
    <property type="entry name" value="DHHC"/>
    <property type="match status" value="1"/>
</dbReference>
<evidence type="ECO:0000256" key="4">
    <source>
        <dbReference type="ARBA" id="ARBA00022989"/>
    </source>
</evidence>
<keyword evidence="10" id="KW-1185">Reference proteome</keyword>
<comment type="catalytic activity">
    <reaction evidence="7">
        <text>L-cysteinyl-[protein] + hexadecanoyl-CoA = S-hexadecanoyl-L-cysteinyl-[protein] + CoA</text>
        <dbReference type="Rhea" id="RHEA:36683"/>
        <dbReference type="Rhea" id="RHEA-COMP:10131"/>
        <dbReference type="Rhea" id="RHEA-COMP:11032"/>
        <dbReference type="ChEBI" id="CHEBI:29950"/>
        <dbReference type="ChEBI" id="CHEBI:57287"/>
        <dbReference type="ChEBI" id="CHEBI:57379"/>
        <dbReference type="ChEBI" id="CHEBI:74151"/>
        <dbReference type="EC" id="2.3.1.225"/>
    </reaction>
</comment>
<feature type="transmembrane region" description="Helical" evidence="7">
    <location>
        <begin position="7"/>
        <end position="25"/>
    </location>
</feature>
<proteinExistence type="inferred from homology"/>
<comment type="similarity">
    <text evidence="7">Belongs to the DHHC palmitoyltransferase family.</text>
</comment>
<keyword evidence="5 7" id="KW-0472">Membrane</keyword>
<dbReference type="GO" id="GO:0016020">
    <property type="term" value="C:membrane"/>
    <property type="evidence" value="ECO:0007669"/>
    <property type="project" value="UniProtKB-SubCell"/>
</dbReference>
<sequence>MVFVKDACGIICLIFTYLAILYADYVVTRWIIMTIFVNSLWGPLNVFLFNTIIFLLIMSHLKAVFLDPGTVPLSSNRLDFSDLHSNQRELEKDEWTVCTRCENYRPPRAHHCRICKRCIKRLDHHCPWINNCVGERNQKFFLQFLVYVAITSIYSIILIIITWISDTDDSITNEEAQQRMLHSVILLLESGLFGLFVIAIMIDQLHAILYDETPIEQLQMKGSYRPNRPKLALMAEVCGSRKSMLCWLFPCSSTNRRFDYEYDSNILNHDV</sequence>
<dbReference type="PANTHER" id="PTHR12246">
    <property type="entry name" value="PALMITOYLTRANSFERASE ZDHHC16"/>
    <property type="match status" value="1"/>
</dbReference>
<keyword evidence="6 7" id="KW-0012">Acyltransferase</keyword>
<evidence type="ECO:0000256" key="3">
    <source>
        <dbReference type="ARBA" id="ARBA00022692"/>
    </source>
</evidence>
<dbReference type="InterPro" id="IPR039859">
    <property type="entry name" value="PFA4/ZDH16/20/ERF2-like"/>
</dbReference>
<dbReference type="GO" id="GO:0019706">
    <property type="term" value="F:protein-cysteine S-palmitoyltransferase activity"/>
    <property type="evidence" value="ECO:0007669"/>
    <property type="project" value="UniProtKB-EC"/>
</dbReference>
<evidence type="ECO:0000256" key="2">
    <source>
        <dbReference type="ARBA" id="ARBA00022679"/>
    </source>
</evidence>
<evidence type="ECO:0000256" key="5">
    <source>
        <dbReference type="ARBA" id="ARBA00023136"/>
    </source>
</evidence>
<evidence type="ECO:0000313" key="9">
    <source>
        <dbReference type="EMBL" id="KAG5677618.1"/>
    </source>
</evidence>
<feature type="transmembrane region" description="Helical" evidence="7">
    <location>
        <begin position="184"/>
        <end position="202"/>
    </location>
</feature>